<reference evidence="1" key="1">
    <citation type="submission" date="2018-06" db="EMBL/GenBank/DDBJ databases">
        <authorList>
            <person name="Zhirakovskaya E."/>
        </authorList>
    </citation>
    <scope>NUCLEOTIDE SEQUENCE</scope>
</reference>
<dbReference type="AlphaFoldDB" id="A0A3B0S6J0"/>
<evidence type="ECO:0000313" key="1">
    <source>
        <dbReference type="EMBL" id="VAV96008.1"/>
    </source>
</evidence>
<protein>
    <submittedName>
        <fullName evidence="1">Uncharacterized protein</fullName>
    </submittedName>
</protein>
<dbReference type="EMBL" id="UOEE01000214">
    <property type="protein sequence ID" value="VAV96008.1"/>
    <property type="molecule type" value="Genomic_DNA"/>
</dbReference>
<proteinExistence type="predicted"/>
<organism evidence="1">
    <name type="scientific">hydrothermal vent metagenome</name>
    <dbReference type="NCBI Taxonomy" id="652676"/>
    <lineage>
        <taxon>unclassified sequences</taxon>
        <taxon>metagenomes</taxon>
        <taxon>ecological metagenomes</taxon>
    </lineage>
</organism>
<sequence length="56" mass="6088">MGWFFRKNEAAASLFGYAVSQHEVHCFAKGALLSGLTGVSSTLVGEEKSWCFGNLF</sequence>
<gene>
    <name evidence="1" type="ORF">MNBD_ALPHA06-1541</name>
</gene>
<accession>A0A3B0S6J0</accession>
<name>A0A3B0S6J0_9ZZZZ</name>